<dbReference type="AlphaFoldDB" id="W7X9F2"/>
<feature type="region of interest" description="Disordered" evidence="1">
    <location>
        <begin position="28"/>
        <end position="48"/>
    </location>
</feature>
<feature type="region of interest" description="Disordered" evidence="1">
    <location>
        <begin position="102"/>
        <end position="122"/>
    </location>
</feature>
<sequence length="960" mass="111942">MLEIKKGIGGEESQSIKAQFRNLSPITLNQQHQSQSRSLQKSHSPLRENNIGNFDIKINKITNPLYNVGVGNQLIIDQSPQQMNKKLINIFETRQFQKNISAQEYRQQKDDASSYSPSVPNKMNKNEMKRVLIRQGLQGNLNQQFQNKPHGIKLSEKDNLNQIKALNQSIDLSILPKGNTIQEEISFKSHREKNVILPSSNIKTMTKNLESNDNQRVFCRKKEFNDTQKINVPHNNNNINNISSKKLNTHESSISCDVSNNNPTQNQIAQLQNITDFNKAKTHQSNQTKVAIQFEQVIPSYYQENENKRQLQKVFSKTKTQFENFSDQFIKKPQAGQGVESNNQLKNQIQNYRNKTQKQSLSQREDSNTLDYELKEQFIQKQKQDSKDFLPLHLKILEEYQNDTLIKKDPSPQLPNCQITIQKTQLAKKYQLFLRNQKNKTIIAQKSSLTPQKLPYTKLIQNESNGIIFPTDKLPDIKQNSISEKVGEIFDSNRRDSVDKLELNLQIRKLDTDVDPQKAKKQKSKSVHQNTQIKFQKQKFCNNAERFYRLFAKNQMNNNRLYTEQLNTSQNNYSQINQNNLYSDEFNDTHIEDVSASNGLVQELSTASVLDAKNVSELNIHRLLEKQKNKKLQNLQISSPNLFPNQNLQQNKSQVSQINILNDEEKPNKIQMNERNSQKLIQFLQLQPQQQKQQYFQQNQIAAQQRQQYNFSNSQADQYQNHENNQQVSQSANSQHYDYGQLYFSKDGNISIPIQSNQQEYNFNKKILRLRNQSGVSQNTNKQSPRRAIQVSRLDLSSNVRDQVYYSLNTSENYMMNQNQDYSIPNDEQIQNSQQNEFSNIVINISKTMNTMQNQNQQQLHEISKSLVHQSPQPIQKQSKESDNSFLQHMYFNRNLNAFRRKKKSNQQNHEIQITETGFGDDNLNQQSILNGFSIEDYVSEMKSEQKSQIKTDKNQRKKK</sequence>
<feature type="compositionally biased region" description="Polar residues" evidence="1">
    <location>
        <begin position="113"/>
        <end position="122"/>
    </location>
</feature>
<keyword evidence="3" id="KW-1185">Reference proteome</keyword>
<name>W7X9F2_TETTS</name>
<organism evidence="2 3">
    <name type="scientific">Tetrahymena thermophila (strain SB210)</name>
    <dbReference type="NCBI Taxonomy" id="312017"/>
    <lineage>
        <taxon>Eukaryota</taxon>
        <taxon>Sar</taxon>
        <taxon>Alveolata</taxon>
        <taxon>Ciliophora</taxon>
        <taxon>Intramacronucleata</taxon>
        <taxon>Oligohymenophorea</taxon>
        <taxon>Hymenostomatida</taxon>
        <taxon>Tetrahymenina</taxon>
        <taxon>Tetrahymenidae</taxon>
        <taxon>Tetrahymena</taxon>
    </lineage>
</organism>
<dbReference type="EMBL" id="GG662603">
    <property type="protein sequence ID" value="EWS73023.1"/>
    <property type="molecule type" value="Genomic_DNA"/>
</dbReference>
<feature type="compositionally biased region" description="Polar residues" evidence="1">
    <location>
        <begin position="28"/>
        <end position="43"/>
    </location>
</feature>
<dbReference type="Proteomes" id="UP000009168">
    <property type="component" value="Unassembled WGS sequence"/>
</dbReference>
<proteinExistence type="predicted"/>
<protein>
    <submittedName>
        <fullName evidence="2">Uncharacterized protein</fullName>
    </submittedName>
</protein>
<dbReference type="RefSeq" id="XP_012654420.1">
    <property type="nucleotide sequence ID" value="XM_012798966.1"/>
</dbReference>
<feature type="region of interest" description="Disordered" evidence="1">
    <location>
        <begin position="941"/>
        <end position="960"/>
    </location>
</feature>
<gene>
    <name evidence="2" type="ORF">TTHERM_000149349</name>
</gene>
<accession>W7X9F2</accession>
<evidence type="ECO:0000256" key="1">
    <source>
        <dbReference type="SAM" id="MobiDB-lite"/>
    </source>
</evidence>
<evidence type="ECO:0000313" key="3">
    <source>
        <dbReference type="Proteomes" id="UP000009168"/>
    </source>
</evidence>
<dbReference type="InParanoid" id="W7X9F2"/>
<evidence type="ECO:0000313" key="2">
    <source>
        <dbReference type="EMBL" id="EWS73023.1"/>
    </source>
</evidence>
<reference evidence="3" key="1">
    <citation type="journal article" date="2006" name="PLoS Biol.">
        <title>Macronuclear genome sequence of the ciliate Tetrahymena thermophila, a model eukaryote.</title>
        <authorList>
            <person name="Eisen J.A."/>
            <person name="Coyne R.S."/>
            <person name="Wu M."/>
            <person name="Wu D."/>
            <person name="Thiagarajan M."/>
            <person name="Wortman J.R."/>
            <person name="Badger J.H."/>
            <person name="Ren Q."/>
            <person name="Amedeo P."/>
            <person name="Jones K.M."/>
            <person name="Tallon L.J."/>
            <person name="Delcher A.L."/>
            <person name="Salzberg S.L."/>
            <person name="Silva J.C."/>
            <person name="Haas B.J."/>
            <person name="Majoros W.H."/>
            <person name="Farzad M."/>
            <person name="Carlton J.M."/>
            <person name="Smith R.K. Jr."/>
            <person name="Garg J."/>
            <person name="Pearlman R.E."/>
            <person name="Karrer K.M."/>
            <person name="Sun L."/>
            <person name="Manning G."/>
            <person name="Elde N.C."/>
            <person name="Turkewitz A.P."/>
            <person name="Asai D.J."/>
            <person name="Wilkes D.E."/>
            <person name="Wang Y."/>
            <person name="Cai H."/>
            <person name="Collins K."/>
            <person name="Stewart B.A."/>
            <person name="Lee S.R."/>
            <person name="Wilamowska K."/>
            <person name="Weinberg Z."/>
            <person name="Ruzzo W.L."/>
            <person name="Wloga D."/>
            <person name="Gaertig J."/>
            <person name="Frankel J."/>
            <person name="Tsao C.-C."/>
            <person name="Gorovsky M.A."/>
            <person name="Keeling P.J."/>
            <person name="Waller R.F."/>
            <person name="Patron N.J."/>
            <person name="Cherry J.M."/>
            <person name="Stover N.A."/>
            <person name="Krieger C.J."/>
            <person name="del Toro C."/>
            <person name="Ryder H.F."/>
            <person name="Williamson S.C."/>
            <person name="Barbeau R.A."/>
            <person name="Hamilton E.P."/>
            <person name="Orias E."/>
        </authorList>
    </citation>
    <scope>NUCLEOTIDE SEQUENCE [LARGE SCALE GENOMIC DNA]</scope>
    <source>
        <strain evidence="3">SB210</strain>
    </source>
</reference>
<dbReference type="GeneID" id="24437540"/>
<dbReference type="KEGG" id="tet:TTHERM_000149349"/>